<dbReference type="InterPro" id="IPR032710">
    <property type="entry name" value="NTF2-like_dom_sf"/>
</dbReference>
<dbReference type="Proteomes" id="UP000307790">
    <property type="component" value="Unassembled WGS sequence"/>
</dbReference>
<dbReference type="OrthoDB" id="6386751at2"/>
<accession>A0A5R9IH35</accession>
<organism evidence="1 2">
    <name type="scientific">Thalassotalea litorea</name>
    <dbReference type="NCBI Taxonomy" id="2020715"/>
    <lineage>
        <taxon>Bacteria</taxon>
        <taxon>Pseudomonadati</taxon>
        <taxon>Pseudomonadota</taxon>
        <taxon>Gammaproteobacteria</taxon>
        <taxon>Alteromonadales</taxon>
        <taxon>Colwelliaceae</taxon>
        <taxon>Thalassotalea</taxon>
    </lineage>
</organism>
<dbReference type="EMBL" id="VCBC01000014">
    <property type="protein sequence ID" value="TLU61874.1"/>
    <property type="molecule type" value="Genomic_DNA"/>
</dbReference>
<evidence type="ECO:0000313" key="2">
    <source>
        <dbReference type="Proteomes" id="UP000307790"/>
    </source>
</evidence>
<sequence>MYKLLALFIFLPFVSFAENIELVEKFIQLTDATKVKGASQKDIDKVAALLADDMRYQHPNFNADLTKVQFIEGLSRYLRVVDAMDTVITTKLWVLTR</sequence>
<keyword evidence="2" id="KW-1185">Reference proteome</keyword>
<dbReference type="SUPFAM" id="SSF54427">
    <property type="entry name" value="NTF2-like"/>
    <property type="match status" value="1"/>
</dbReference>
<comment type="caution">
    <text evidence="1">The sequence shown here is derived from an EMBL/GenBank/DDBJ whole genome shotgun (WGS) entry which is preliminary data.</text>
</comment>
<protein>
    <recommendedName>
        <fullName evidence="3">Nuclear transport factor 2 family protein</fullName>
    </recommendedName>
</protein>
<dbReference type="AlphaFoldDB" id="A0A5R9IH35"/>
<gene>
    <name evidence="1" type="ORF">FE810_13740</name>
</gene>
<reference evidence="1 2" key="1">
    <citation type="submission" date="2019-05" db="EMBL/GenBank/DDBJ databases">
        <title>Genome sequences of Thalassotalea litorea 1K03283.</title>
        <authorList>
            <person name="Zhang D."/>
        </authorList>
    </citation>
    <scope>NUCLEOTIDE SEQUENCE [LARGE SCALE GENOMIC DNA]</scope>
    <source>
        <strain evidence="1 2">MCCC 1K03283</strain>
    </source>
</reference>
<dbReference type="RefSeq" id="WP_138320643.1">
    <property type="nucleotide sequence ID" value="NZ_VCBC01000014.1"/>
</dbReference>
<name>A0A5R9IH35_9GAMM</name>
<proteinExistence type="predicted"/>
<evidence type="ECO:0008006" key="3">
    <source>
        <dbReference type="Google" id="ProtNLM"/>
    </source>
</evidence>
<evidence type="ECO:0000313" key="1">
    <source>
        <dbReference type="EMBL" id="TLU61874.1"/>
    </source>
</evidence>